<sequence>MTSDEYMDILQYTLVPYVLDGPFPDGLFWLQQNGASVHTARRVNELLDNLGVHTFEWPARSPDLNIIENVWGLMKKKLSRRTGLTTATAEELWAAIQEEWERIRQLPHYVDSLYDSPPRTIASVTERR</sequence>
<evidence type="ECO:0000313" key="2">
    <source>
        <dbReference type="Proteomes" id="UP000821865"/>
    </source>
</evidence>
<keyword evidence="2" id="KW-1185">Reference proteome</keyword>
<gene>
    <name evidence="1" type="ORF">HPB49_016967</name>
</gene>
<proteinExistence type="predicted"/>
<reference evidence="1" key="1">
    <citation type="submission" date="2020-05" db="EMBL/GenBank/DDBJ databases">
        <title>Large-scale comparative analyses of tick genomes elucidate their genetic diversity and vector capacities.</title>
        <authorList>
            <person name="Jia N."/>
            <person name="Wang J."/>
            <person name="Shi W."/>
            <person name="Du L."/>
            <person name="Sun Y."/>
            <person name="Zhan W."/>
            <person name="Jiang J."/>
            <person name="Wang Q."/>
            <person name="Zhang B."/>
            <person name="Ji P."/>
            <person name="Sakyi L.B."/>
            <person name="Cui X."/>
            <person name="Yuan T."/>
            <person name="Jiang B."/>
            <person name="Yang W."/>
            <person name="Lam T.T.-Y."/>
            <person name="Chang Q."/>
            <person name="Ding S."/>
            <person name="Wang X."/>
            <person name="Zhu J."/>
            <person name="Ruan X."/>
            <person name="Zhao L."/>
            <person name="Wei J."/>
            <person name="Que T."/>
            <person name="Du C."/>
            <person name="Cheng J."/>
            <person name="Dai P."/>
            <person name="Han X."/>
            <person name="Huang E."/>
            <person name="Gao Y."/>
            <person name="Liu J."/>
            <person name="Shao H."/>
            <person name="Ye R."/>
            <person name="Li L."/>
            <person name="Wei W."/>
            <person name="Wang X."/>
            <person name="Wang C."/>
            <person name="Yang T."/>
            <person name="Huo Q."/>
            <person name="Li W."/>
            <person name="Guo W."/>
            <person name="Chen H."/>
            <person name="Zhou L."/>
            <person name="Ni X."/>
            <person name="Tian J."/>
            <person name="Zhou Y."/>
            <person name="Sheng Y."/>
            <person name="Liu T."/>
            <person name="Pan Y."/>
            <person name="Xia L."/>
            <person name="Li J."/>
            <person name="Zhao F."/>
            <person name="Cao W."/>
        </authorList>
    </citation>
    <scope>NUCLEOTIDE SEQUENCE</scope>
    <source>
        <strain evidence="1">Dsil-2018</strain>
    </source>
</reference>
<comment type="caution">
    <text evidence="1">The sequence shown here is derived from an EMBL/GenBank/DDBJ whole genome shotgun (WGS) entry which is preliminary data.</text>
</comment>
<protein>
    <submittedName>
        <fullName evidence="1">Uncharacterized protein</fullName>
    </submittedName>
</protein>
<name>A0ACB8C4K9_DERSI</name>
<evidence type="ECO:0000313" key="1">
    <source>
        <dbReference type="EMBL" id="KAH7933766.1"/>
    </source>
</evidence>
<dbReference type="EMBL" id="CM023478">
    <property type="protein sequence ID" value="KAH7933766.1"/>
    <property type="molecule type" value="Genomic_DNA"/>
</dbReference>
<dbReference type="Proteomes" id="UP000821865">
    <property type="component" value="Chromosome 9"/>
</dbReference>
<accession>A0ACB8C4K9</accession>
<organism evidence="1 2">
    <name type="scientific">Dermacentor silvarum</name>
    <name type="common">Tick</name>
    <dbReference type="NCBI Taxonomy" id="543639"/>
    <lineage>
        <taxon>Eukaryota</taxon>
        <taxon>Metazoa</taxon>
        <taxon>Ecdysozoa</taxon>
        <taxon>Arthropoda</taxon>
        <taxon>Chelicerata</taxon>
        <taxon>Arachnida</taxon>
        <taxon>Acari</taxon>
        <taxon>Parasitiformes</taxon>
        <taxon>Ixodida</taxon>
        <taxon>Ixodoidea</taxon>
        <taxon>Ixodidae</taxon>
        <taxon>Rhipicephalinae</taxon>
        <taxon>Dermacentor</taxon>
    </lineage>
</organism>